<dbReference type="AlphaFoldDB" id="A0A0L8HYR4"/>
<feature type="non-terminal residue" evidence="1">
    <location>
        <position position="1"/>
    </location>
</feature>
<dbReference type="EMBL" id="KQ416969">
    <property type="protein sequence ID" value="KOF94383.1"/>
    <property type="molecule type" value="Genomic_DNA"/>
</dbReference>
<proteinExistence type="predicted"/>
<reference evidence="1" key="1">
    <citation type="submission" date="2015-07" db="EMBL/GenBank/DDBJ databases">
        <title>MeaNS - Measles Nucleotide Surveillance Program.</title>
        <authorList>
            <person name="Tran T."/>
            <person name="Druce J."/>
        </authorList>
    </citation>
    <scope>NUCLEOTIDE SEQUENCE</scope>
    <source>
        <strain evidence="1">UCB-OBI-ISO-001</strain>
        <tissue evidence="1">Gonad</tissue>
    </source>
</reference>
<organism evidence="1">
    <name type="scientific">Octopus bimaculoides</name>
    <name type="common">California two-spotted octopus</name>
    <dbReference type="NCBI Taxonomy" id="37653"/>
    <lineage>
        <taxon>Eukaryota</taxon>
        <taxon>Metazoa</taxon>
        <taxon>Spiralia</taxon>
        <taxon>Lophotrochozoa</taxon>
        <taxon>Mollusca</taxon>
        <taxon>Cephalopoda</taxon>
        <taxon>Coleoidea</taxon>
        <taxon>Octopodiformes</taxon>
        <taxon>Octopoda</taxon>
        <taxon>Incirrata</taxon>
        <taxon>Octopodidae</taxon>
        <taxon>Octopus</taxon>
    </lineage>
</organism>
<name>A0A0L8HYR4_OCTBM</name>
<evidence type="ECO:0000313" key="1">
    <source>
        <dbReference type="EMBL" id="KOF94383.1"/>
    </source>
</evidence>
<accession>A0A0L8HYR4</accession>
<sequence>RRNIFTRALCNIMSIHWQDSVTDQKVLDTARSTSTESMLPKTQLHWTGYTIRMINNRLFRQLCYGNLTQTRKTYTEVQRHFEM</sequence>
<gene>
    <name evidence="1" type="ORF">OCBIM_22001839mg</name>
</gene>
<protein>
    <submittedName>
        <fullName evidence="1">Uncharacterized protein</fullName>
    </submittedName>
</protein>